<evidence type="ECO:0000313" key="2">
    <source>
        <dbReference type="EMBL" id="KAG1810048.1"/>
    </source>
</evidence>
<proteinExistence type="predicted"/>
<keyword evidence="3" id="KW-1185">Reference proteome</keyword>
<dbReference type="EMBL" id="JABBWE010000001">
    <property type="protein sequence ID" value="KAG1810048.1"/>
    <property type="molecule type" value="Genomic_DNA"/>
</dbReference>
<keyword evidence="1" id="KW-0732">Signal</keyword>
<dbReference type="RefSeq" id="XP_041167713.1">
    <property type="nucleotide sequence ID" value="XM_041299498.1"/>
</dbReference>
<name>A0A9P7J9M7_9AGAM</name>
<accession>A0A9P7J9M7</accession>
<dbReference type="Proteomes" id="UP000719766">
    <property type="component" value="Unassembled WGS sequence"/>
</dbReference>
<feature type="chain" id="PRO_5040215008" evidence="1">
    <location>
        <begin position="22"/>
        <end position="184"/>
    </location>
</feature>
<comment type="caution">
    <text evidence="2">The sequence shown here is derived from an EMBL/GenBank/DDBJ whole genome shotgun (WGS) entry which is preliminary data.</text>
</comment>
<feature type="signal peptide" evidence="1">
    <location>
        <begin position="1"/>
        <end position="21"/>
    </location>
</feature>
<protein>
    <submittedName>
        <fullName evidence="2">Uncharacterized protein</fullName>
    </submittedName>
</protein>
<dbReference type="AlphaFoldDB" id="A0A9P7J9M7"/>
<reference evidence="2" key="1">
    <citation type="journal article" date="2020" name="New Phytol.">
        <title>Comparative genomics reveals dynamic genome evolution in host specialist ectomycorrhizal fungi.</title>
        <authorList>
            <person name="Lofgren L.A."/>
            <person name="Nguyen N.H."/>
            <person name="Vilgalys R."/>
            <person name="Ruytinx J."/>
            <person name="Liao H.L."/>
            <person name="Branco S."/>
            <person name="Kuo A."/>
            <person name="LaButti K."/>
            <person name="Lipzen A."/>
            <person name="Andreopoulos W."/>
            <person name="Pangilinan J."/>
            <person name="Riley R."/>
            <person name="Hundley H."/>
            <person name="Na H."/>
            <person name="Barry K."/>
            <person name="Grigoriev I.V."/>
            <person name="Stajich J.E."/>
            <person name="Kennedy P.G."/>
        </authorList>
    </citation>
    <scope>NUCLEOTIDE SEQUENCE</scope>
    <source>
        <strain evidence="2">S12</strain>
    </source>
</reference>
<dbReference type="OrthoDB" id="2692221at2759"/>
<evidence type="ECO:0000256" key="1">
    <source>
        <dbReference type="SAM" id="SignalP"/>
    </source>
</evidence>
<evidence type="ECO:0000313" key="3">
    <source>
        <dbReference type="Proteomes" id="UP000719766"/>
    </source>
</evidence>
<organism evidence="2 3">
    <name type="scientific">Suillus plorans</name>
    <dbReference type="NCBI Taxonomy" id="116603"/>
    <lineage>
        <taxon>Eukaryota</taxon>
        <taxon>Fungi</taxon>
        <taxon>Dikarya</taxon>
        <taxon>Basidiomycota</taxon>
        <taxon>Agaricomycotina</taxon>
        <taxon>Agaricomycetes</taxon>
        <taxon>Agaricomycetidae</taxon>
        <taxon>Boletales</taxon>
        <taxon>Suillineae</taxon>
        <taxon>Suillaceae</taxon>
        <taxon>Suillus</taxon>
    </lineage>
</organism>
<gene>
    <name evidence="2" type="ORF">HD556DRAFT_1302439</name>
</gene>
<sequence length="184" mass="20168">MRFSSAIALTVIVALASSISAMPTEGYTADANHCVKPCIYDSHCRSKDCSYNQCTILFFCIAKIRRTKIAIKGRADQSGSYITELLGFGVADFHWHLLRCMCYCFLLNAFDSADEPQARVFSNTCAKFFQVLKDVVTQLAPTNVSGFALTTHNASIKAAFIVNALLCFSAYMAVDIDARGTSDL</sequence>
<dbReference type="GeneID" id="64593262"/>